<dbReference type="Gene3D" id="3.40.430.10">
    <property type="entry name" value="Dihydrofolate Reductase, subunit A"/>
    <property type="match status" value="1"/>
</dbReference>
<reference evidence="3 5" key="2">
    <citation type="submission" date="2019-04" db="EMBL/GenBank/DDBJ databases">
        <title>Genomic characterization of Staphylococcus petrasii strains.</title>
        <authorList>
            <person name="Vrbovska V."/>
            <person name="Kovarovic V."/>
            <person name="Maslanova I."/>
            <person name="Indrakova A."/>
            <person name="Petras P."/>
            <person name="Sedo O."/>
            <person name="Svec P."/>
            <person name="Fisarova L."/>
            <person name="Sedlacek I."/>
            <person name="Doskar J."/>
            <person name="Pantucek R."/>
        </authorList>
    </citation>
    <scope>NUCLEOTIDE SEQUENCE [LARGE SCALE GENOMIC DNA]</scope>
    <source>
        <strain evidence="3 5">P5404</strain>
    </source>
</reference>
<reference evidence="2 4" key="1">
    <citation type="submission" date="2018-06" db="EMBL/GenBank/DDBJ databases">
        <authorList>
            <consortium name="Pathogen Informatics"/>
            <person name="Doyle S."/>
        </authorList>
    </citation>
    <scope>NUCLEOTIDE SEQUENCE [LARGE SCALE GENOMIC DNA]</scope>
    <source>
        <strain evidence="2 4">NCTC13830</strain>
    </source>
</reference>
<dbReference type="InterPro" id="IPR050765">
    <property type="entry name" value="Riboflavin_Biosynth_HTPR"/>
</dbReference>
<dbReference type="AlphaFoldDB" id="A0A380FWF7"/>
<evidence type="ECO:0000313" key="5">
    <source>
        <dbReference type="Proteomes" id="UP000297598"/>
    </source>
</evidence>
<accession>A0A380FWF7</accession>
<gene>
    <name evidence="2" type="primary">yyaP</name>
    <name evidence="3" type="ORF">BJR09_10625</name>
    <name evidence="2" type="ORF">NCTC13830_00146</name>
</gene>
<name>A0A380FWF7_9STAP</name>
<evidence type="ECO:0000313" key="3">
    <source>
        <dbReference type="EMBL" id="TGE15902.1"/>
    </source>
</evidence>
<evidence type="ECO:0000313" key="4">
    <source>
        <dbReference type="Proteomes" id="UP000254047"/>
    </source>
</evidence>
<keyword evidence="5" id="KW-1185">Reference proteome</keyword>
<dbReference type="PANTHER" id="PTHR38011:SF11">
    <property type="entry name" value="2,5-DIAMINO-6-RIBOSYLAMINO-4(3H)-PYRIMIDINONE 5'-PHOSPHATE REDUCTASE"/>
    <property type="match status" value="1"/>
</dbReference>
<dbReference type="SUPFAM" id="SSF53597">
    <property type="entry name" value="Dihydrofolate reductase-like"/>
    <property type="match status" value="1"/>
</dbReference>
<evidence type="ECO:0000313" key="2">
    <source>
        <dbReference type="EMBL" id="SUM42627.1"/>
    </source>
</evidence>
<feature type="domain" description="Bacterial bifunctional deaminase-reductase C-terminal" evidence="1">
    <location>
        <begin position="9"/>
        <end position="162"/>
    </location>
</feature>
<protein>
    <submittedName>
        <fullName evidence="3">Dihydrofolate reductase</fullName>
    </submittedName>
    <submittedName>
        <fullName evidence="2">RibD C-terminal domain</fullName>
    </submittedName>
</protein>
<dbReference type="Pfam" id="PF01872">
    <property type="entry name" value="RibD_C"/>
    <property type="match status" value="1"/>
</dbReference>
<dbReference type="GO" id="GO:0009231">
    <property type="term" value="P:riboflavin biosynthetic process"/>
    <property type="evidence" value="ECO:0007669"/>
    <property type="project" value="InterPro"/>
</dbReference>
<dbReference type="Proteomes" id="UP000254047">
    <property type="component" value="Unassembled WGS sequence"/>
</dbReference>
<evidence type="ECO:0000259" key="1">
    <source>
        <dbReference type="Pfam" id="PF01872"/>
    </source>
</evidence>
<proteinExistence type="predicted"/>
<dbReference type="RefSeq" id="WP_103297146.1">
    <property type="nucleotide sequence ID" value="NZ_PPQT01000011.1"/>
</dbReference>
<dbReference type="InterPro" id="IPR024072">
    <property type="entry name" value="DHFR-like_dom_sf"/>
</dbReference>
<dbReference type="GO" id="GO:0008703">
    <property type="term" value="F:5-amino-6-(5-phosphoribosylamino)uracil reductase activity"/>
    <property type="evidence" value="ECO:0007669"/>
    <property type="project" value="InterPro"/>
</dbReference>
<dbReference type="OrthoDB" id="195113at2"/>
<dbReference type="InterPro" id="IPR002734">
    <property type="entry name" value="RibDG_C"/>
</dbReference>
<organism evidence="2 4">
    <name type="scientific">Staphylococcus petrasii</name>
    <dbReference type="NCBI Taxonomy" id="1276936"/>
    <lineage>
        <taxon>Bacteria</taxon>
        <taxon>Bacillati</taxon>
        <taxon>Bacillota</taxon>
        <taxon>Bacilli</taxon>
        <taxon>Bacillales</taxon>
        <taxon>Staphylococcaceae</taxon>
        <taxon>Staphylococcus</taxon>
    </lineage>
</organism>
<dbReference type="EMBL" id="UHDO01000001">
    <property type="protein sequence ID" value="SUM42627.1"/>
    <property type="molecule type" value="Genomic_DNA"/>
</dbReference>
<dbReference type="Proteomes" id="UP000297598">
    <property type="component" value="Unassembled WGS sequence"/>
</dbReference>
<sequence length="174" mass="19978">MTAEICAYLGASVDGYIADQRESVQFLEEVEGQGDNGYAQFYESVDVVIMGGKTFRWLLDNDVKENPYKDKRVIVISSQQLPIDWDIEFYSGDLNQLFEQFKNDEKVWIVGGGNLISELIHLHILTTLQLTIAPTILSGGVSLFNDINEKLDLRLRNVNQYNQFVELEYLINYR</sequence>
<dbReference type="PANTHER" id="PTHR38011">
    <property type="entry name" value="DIHYDROFOLATE REDUCTASE FAMILY PROTEIN (AFU_ORTHOLOGUE AFUA_8G06820)"/>
    <property type="match status" value="1"/>
</dbReference>
<dbReference type="EMBL" id="SRLS01000018">
    <property type="protein sequence ID" value="TGE15902.1"/>
    <property type="molecule type" value="Genomic_DNA"/>
</dbReference>